<accession>A0AAW1S338</accession>
<dbReference type="AlphaFoldDB" id="A0AAW1S338"/>
<proteinExistence type="predicted"/>
<dbReference type="Proteomes" id="UP001445335">
    <property type="component" value="Unassembled WGS sequence"/>
</dbReference>
<organism evidence="1 2">
    <name type="scientific">Elliptochloris bilobata</name>
    <dbReference type="NCBI Taxonomy" id="381761"/>
    <lineage>
        <taxon>Eukaryota</taxon>
        <taxon>Viridiplantae</taxon>
        <taxon>Chlorophyta</taxon>
        <taxon>core chlorophytes</taxon>
        <taxon>Trebouxiophyceae</taxon>
        <taxon>Trebouxiophyceae incertae sedis</taxon>
        <taxon>Elliptochloris clade</taxon>
        <taxon>Elliptochloris</taxon>
    </lineage>
</organism>
<dbReference type="EMBL" id="JALJOU010000013">
    <property type="protein sequence ID" value="KAK9840578.1"/>
    <property type="molecule type" value="Genomic_DNA"/>
</dbReference>
<protein>
    <submittedName>
        <fullName evidence="1">Uncharacterized protein</fullName>
    </submittedName>
</protein>
<name>A0AAW1S338_9CHLO</name>
<evidence type="ECO:0000313" key="1">
    <source>
        <dbReference type="EMBL" id="KAK9840578.1"/>
    </source>
</evidence>
<sequence length="349" mass="37913">MTLFTLGAERALRIGRGLFTMLSSLLDSLRAASTLLRKRLSSLLPLADRLALRMACTQYAGAVTFCGLRLPVPLPARHARMLRPLCMRPAVHKLEFVQDGCSRLEKRALKRVLKALQIGAELMKRRFEVRLVLGAPLSAADLAWLQSAFAGAGLLERCASFELVCTEAALGNSFSQVAALKLTVERLGSACKGLRSGVYRNLESLTVTGVMREEDVQDVLAAVGVAHLPGLRSLYIEAASEPEGGNARPIVVGCRGAHPDLSQLATLGMAPSINLCVNFLRYLSSLPSLSLSEGLQRAVDAYLGRRQSLMFVLMFGHHEEEQHGFLAGDLIIQFEANLEEGGEESDENE</sequence>
<keyword evidence="2" id="KW-1185">Reference proteome</keyword>
<evidence type="ECO:0000313" key="2">
    <source>
        <dbReference type="Proteomes" id="UP001445335"/>
    </source>
</evidence>
<gene>
    <name evidence="1" type="ORF">WJX81_002758</name>
</gene>
<reference evidence="1 2" key="1">
    <citation type="journal article" date="2024" name="Nat. Commun.">
        <title>Phylogenomics reveals the evolutionary origins of lichenization in chlorophyte algae.</title>
        <authorList>
            <person name="Puginier C."/>
            <person name="Libourel C."/>
            <person name="Otte J."/>
            <person name="Skaloud P."/>
            <person name="Haon M."/>
            <person name="Grisel S."/>
            <person name="Petersen M."/>
            <person name="Berrin J.G."/>
            <person name="Delaux P.M."/>
            <person name="Dal Grande F."/>
            <person name="Keller J."/>
        </authorList>
    </citation>
    <scope>NUCLEOTIDE SEQUENCE [LARGE SCALE GENOMIC DNA]</scope>
    <source>
        <strain evidence="1 2">SAG 245.80</strain>
    </source>
</reference>
<comment type="caution">
    <text evidence="1">The sequence shown here is derived from an EMBL/GenBank/DDBJ whole genome shotgun (WGS) entry which is preliminary data.</text>
</comment>